<sequence>MKRWLSWPANYKSTNGNIILSILSNFVAKKTTLEIPKTNSTNSISWKSPCIEKPQFQEVKAKLNKGMHFPDAFSDIHPLFLYDSNILLSLVNFFQDNDQKMNLQNTNFYILPLSYVIFWLSCPNLSCVDKTENGTNIDLTREYELLIQVILLSYNLMNLDYYYFCLDSVSTHFFRYGNSKKFPFWIIPTLFERPDPQLLDIAASIISFLTKEKQADSTNKIIECLSLNVFKFSSNYREWNFELIINSLLPLLAQFDLNALSLFAALATVRIDPQLEEAFYDIPRIYNSKLMSTDQNKSLSIDNIFEAEKQANLAYQQQFTPSNYNQCLQSDLNPPPISEFQASKDFQDFLGESDFSKLQLLLSLFGSALPQYVNSFLSGFITILQSKNNQDYSLQFFITFIYALEKIQHYEFKKSMFDIITGKLIFMPSISIFYKNEYLKKSEQNENAENFEFDFELITFLRKSVLLILAKHAPNYIGILLKDIEGNPFLFADVIGRIHINLEKFDLNYLTNEMSLGAVIHVISNLSDLSHHCDAETLQKISQARSTILIYLLSIFENTSVAVRCFSSSVFTQGFLAQIFDPSFQKPITMVLKQFLSKSKGNDVGKILTPTLDFISRIIDVCSSMDDEDNHDSVAYDLLVTVNDSSLHNRLLPLKFESLITASTHYLAVRPSVKFLDQTLQLYSQMLFTSNHYSVSNVQIQQLSIAIRRSDGIHPSDATVCCLIGMMARSRSDNVNASFFVQEPKISILLFSIIQTKEDTLKYISLFYELCQYSAYNCIQCHRGELDLLLITMMRNYPNSFTFRGCQFDLIISKEDVIKYVFPLMFLIASYESSPQFCAGILSLMAPSIETVHQNLSLIDNQHNVKTNDFKINFPEFSSNIITQLSSVVTKIAQDPDISLQLGLPDRIITIEGLKSQDLEKGFTFQFFLFVDVNSAKISKMRPMILKISDGDKSEIQFYIQGSSIVCWINSFEDTTKNVKISSSKNSLFGVLYTNLPSCAWVRVTLIIQNFNNYSTISFALNNSIQSTFNLSLPTFSDKQLNLEIGGMVDPSSIDGEVEGDSQIETLAYIGAFRFFNEPITRNDLTDLSELGSRNLSSNDSLNSLFSYPPLEKKNNSNIVGQRIFKIEKIGQSFPIYEDIIDNLKNHHVLSLMVPFFLYCEKMPPHFLELFLDILYHVVENEEQFPFFPLIGQILTNKPKLTLTYGLYLKFFAFAENDDQLLVKSLIEHILLNVELWSIAESSQFIRIVSHWNQTLYPSFHNLVDQCFNFSALLAYTRIYLWYKPIEIELIRCSPGSIRPRDENLDIETCRSHYMKFLLSFVSTSPGKFTSKDAQTIISHCASCQDHQQVFSLLILFMNIINFNKLKLKIPETSSRLIYLQFKPQHEERFSTAYKVLYSLTSSNKLHIFTEVIISLMNKLFFTEKLFNECTKLIMKENCPCSYTLCIFIAMNLGKSQCEQMANILAEMSITTELSVLFKYNEKWCAWPLALLSELTKKENISNDSALKVISFLLNVLYADFSLDALDVVINTFDLFSFIFGSTFEEYSRVFFTKIATHFLSSENRDLKVEILNRCIKMLTLRVNDPPEMGLRVAFVNSPFYDSSIDINLNFENLNQFQSLEYIINDLTENLQDTINYNHDNIPNFYKFGIVLNTNNQPLFEDLYKITQNYIESLDSSNSMVVFWNQTYQLILNKKLNNEEKENLARLFSPYSLKAIVVNNKINLMIYKSILKSIEENRSESKSAIESPDPSEISIALNDIFNYSLKYQSTRDLKKMFRLSMQEDSFWDDSRYRLSAYSRSFISDSSYAQPFLKKVFSDSALFKSQFISKSSSLIFASLNNNNSDVKYSHLLKSGEKLPKGAFLCKHIKFTKEIDAIFKFSSKGDHLKIIKPSSCQRIDFINIKRIFIRWRFLRPNALEFYLKDGDSVLVDFTPIDANTVLSKFTTFNPQLVQTVSPQEFFDTTDFKKQWSEGHLSNFDYLMILNIFSGRTFNDPAMYPIFPWVLSNYTDPKKIQYRDLSRPIAVQNKEQMIIYFLSPSTPMLLSYFLSRVEPYASIPQKLKIKKLQLSDQPFKSMQATYEMATSEKIKNCWELTPEFYSAPHFFGKKLKSKDKLMNMYDGKAETQFELPSWASTEEEFIYLHRRELESPYVSKSLNIWIDLVFGYISRGNRAQRADNVFNDVMFTEPSSNKEDQAELEADLRKIGQLPALLFKKPHPQKTVFPRSQKFPPPQPIPLNIPRVKQNDEADKDDSSSSSNFGIISATIIEADYMTIHSFVYCSDGTVHKVRTDFIVSLNCMTSKIGNIKIGSGIDLSYNSVSDTIISPVSIVLSPQQLQQQQQQQIVSTANLNEYSDNSSISISNDSLDHLSISSLTLAKTSLITATAASSMPVFPSHLISLPPESRSNESAEILRKDDYTNIDYENDNSLLIQPRTSSIASSYSTPLPPTPGLFTLPTLVANNSNEIIICSILDGFIVVDNKKRVLYLAKERKITEYNNILVHSIICMASSEHLIAATCTNGEVFGWDDHSFEEKIHFCCVTSDIVTSLAISSKFGIIACGTSSGDLCVFSIYTHMLQFIVKLPAEPSRIIITPGWGFIVAESSQELFLISVTGKVIRRAKVDFVIAKWNSWSCERGLDFIVIADTKGQIRMSEAFYIKFDEVVFQSKTKILDMKYVVLTRGIVIISADGYARLIPKGLPQ</sequence>
<reference evidence="3 4" key="1">
    <citation type="submission" date="2024-04" db="EMBL/GenBank/DDBJ databases">
        <title>Tritrichomonas musculus Genome.</title>
        <authorList>
            <person name="Alves-Ferreira E."/>
            <person name="Grigg M."/>
            <person name="Lorenzi H."/>
            <person name="Galac M."/>
        </authorList>
    </citation>
    <scope>NUCLEOTIDE SEQUENCE [LARGE SCALE GENOMIC DNA]</scope>
    <source>
        <strain evidence="3 4">EAF2021</strain>
    </source>
</reference>
<comment type="caution">
    <text evidence="3">The sequence shown here is derived from an EMBL/GenBank/DDBJ whole genome shotgun (WGS) entry which is preliminary data.</text>
</comment>
<dbReference type="SUPFAM" id="SSF81837">
    <property type="entry name" value="BEACH domain"/>
    <property type="match status" value="1"/>
</dbReference>
<dbReference type="InterPro" id="IPR023362">
    <property type="entry name" value="PH-BEACH_dom"/>
</dbReference>
<dbReference type="InterPro" id="IPR000409">
    <property type="entry name" value="BEACH_dom"/>
</dbReference>
<dbReference type="InterPro" id="IPR050865">
    <property type="entry name" value="BEACH_Domain"/>
</dbReference>
<evidence type="ECO:0008006" key="5">
    <source>
        <dbReference type="Google" id="ProtNLM"/>
    </source>
</evidence>
<keyword evidence="4" id="KW-1185">Reference proteome</keyword>
<accession>A0ABR2KVD8</accession>
<dbReference type="PROSITE" id="PS51783">
    <property type="entry name" value="PH_BEACH"/>
    <property type="match status" value="1"/>
</dbReference>
<dbReference type="Pfam" id="PF14844">
    <property type="entry name" value="PH_BEACH"/>
    <property type="match status" value="1"/>
</dbReference>
<dbReference type="CDD" id="cd06071">
    <property type="entry name" value="Beach"/>
    <property type="match status" value="1"/>
</dbReference>
<dbReference type="InterPro" id="IPR036372">
    <property type="entry name" value="BEACH_dom_sf"/>
</dbReference>
<dbReference type="Proteomes" id="UP001470230">
    <property type="component" value="Unassembled WGS sequence"/>
</dbReference>
<protein>
    <recommendedName>
        <fullName evidence="5">Beige/BEACH domain containing protein</fullName>
    </recommendedName>
</protein>
<dbReference type="Gene3D" id="1.10.1540.10">
    <property type="entry name" value="BEACH domain"/>
    <property type="match status" value="1"/>
</dbReference>
<dbReference type="PANTHER" id="PTHR13743">
    <property type="entry name" value="BEIGE/BEACH-RELATED"/>
    <property type="match status" value="1"/>
</dbReference>
<dbReference type="InterPro" id="IPR036322">
    <property type="entry name" value="WD40_repeat_dom_sf"/>
</dbReference>
<feature type="domain" description="BEACH-type PH" evidence="2">
    <location>
        <begin position="1842"/>
        <end position="1944"/>
    </location>
</feature>
<feature type="domain" description="BEACH" evidence="1">
    <location>
        <begin position="1954"/>
        <end position="2219"/>
    </location>
</feature>
<dbReference type="PANTHER" id="PTHR13743:SF112">
    <property type="entry name" value="BEACH DOMAIN-CONTAINING PROTEIN"/>
    <property type="match status" value="1"/>
</dbReference>
<name>A0ABR2KVD8_9EUKA</name>
<dbReference type="SMART" id="SM01026">
    <property type="entry name" value="Beach"/>
    <property type="match status" value="1"/>
</dbReference>
<evidence type="ECO:0000259" key="1">
    <source>
        <dbReference type="PROSITE" id="PS50197"/>
    </source>
</evidence>
<gene>
    <name evidence="3" type="ORF">M9Y10_023532</name>
</gene>
<dbReference type="Pfam" id="PF02138">
    <property type="entry name" value="Beach"/>
    <property type="match status" value="1"/>
</dbReference>
<organism evidence="3 4">
    <name type="scientific">Tritrichomonas musculus</name>
    <dbReference type="NCBI Taxonomy" id="1915356"/>
    <lineage>
        <taxon>Eukaryota</taxon>
        <taxon>Metamonada</taxon>
        <taxon>Parabasalia</taxon>
        <taxon>Tritrichomonadida</taxon>
        <taxon>Tritrichomonadidae</taxon>
        <taxon>Tritrichomonas</taxon>
    </lineage>
</organism>
<evidence type="ECO:0000259" key="2">
    <source>
        <dbReference type="PROSITE" id="PS51783"/>
    </source>
</evidence>
<dbReference type="SUPFAM" id="SSF50978">
    <property type="entry name" value="WD40 repeat-like"/>
    <property type="match status" value="1"/>
</dbReference>
<dbReference type="EMBL" id="JAPFFF010000003">
    <property type="protein sequence ID" value="KAK8895090.1"/>
    <property type="molecule type" value="Genomic_DNA"/>
</dbReference>
<proteinExistence type="predicted"/>
<evidence type="ECO:0000313" key="4">
    <source>
        <dbReference type="Proteomes" id="UP001470230"/>
    </source>
</evidence>
<evidence type="ECO:0000313" key="3">
    <source>
        <dbReference type="EMBL" id="KAK8895090.1"/>
    </source>
</evidence>
<dbReference type="SUPFAM" id="SSF50729">
    <property type="entry name" value="PH domain-like"/>
    <property type="match status" value="1"/>
</dbReference>
<dbReference type="PROSITE" id="PS50197">
    <property type="entry name" value="BEACH"/>
    <property type="match status" value="1"/>
</dbReference>